<sequence length="59" mass="6541">MDLSPRRLDNLLIALDLTNDDLATLAGVTQRTVYRWLAGTTPVARSVIAMLELMQQARA</sequence>
<dbReference type="CDD" id="cd00093">
    <property type="entry name" value="HTH_XRE"/>
    <property type="match status" value="1"/>
</dbReference>
<feature type="domain" description="HTH cro/C1-type" evidence="1">
    <location>
        <begin position="11"/>
        <end position="50"/>
    </location>
</feature>
<dbReference type="EMBL" id="LR797364">
    <property type="protein sequence ID" value="CAB4210544.1"/>
    <property type="molecule type" value="Genomic_DNA"/>
</dbReference>
<organism evidence="3">
    <name type="scientific">uncultured Caudovirales phage</name>
    <dbReference type="NCBI Taxonomy" id="2100421"/>
    <lineage>
        <taxon>Viruses</taxon>
        <taxon>Duplodnaviria</taxon>
        <taxon>Heunggongvirae</taxon>
        <taxon>Uroviricota</taxon>
        <taxon>Caudoviricetes</taxon>
        <taxon>Peduoviridae</taxon>
        <taxon>Maltschvirus</taxon>
        <taxon>Maltschvirus maltsch</taxon>
    </lineage>
</organism>
<proteinExistence type="predicted"/>
<dbReference type="SUPFAM" id="SSF47413">
    <property type="entry name" value="lambda repressor-like DNA-binding domains"/>
    <property type="match status" value="1"/>
</dbReference>
<protein>
    <submittedName>
        <fullName evidence="3">HTH_XRE domain containing protein</fullName>
    </submittedName>
</protein>
<dbReference type="EMBL" id="LR796841">
    <property type="protein sequence ID" value="CAB4168885.1"/>
    <property type="molecule type" value="Genomic_DNA"/>
</dbReference>
<gene>
    <name evidence="3" type="ORF">UFOVP1413_27</name>
    <name evidence="2" type="ORF">UFOVP893_12</name>
</gene>
<evidence type="ECO:0000313" key="2">
    <source>
        <dbReference type="EMBL" id="CAB4168885.1"/>
    </source>
</evidence>
<dbReference type="InterPro" id="IPR010982">
    <property type="entry name" value="Lambda_DNA-bd_dom_sf"/>
</dbReference>
<reference evidence="3" key="1">
    <citation type="submission" date="2020-05" db="EMBL/GenBank/DDBJ databases">
        <authorList>
            <person name="Chiriac C."/>
            <person name="Salcher M."/>
            <person name="Ghai R."/>
            <person name="Kavagutti S V."/>
        </authorList>
    </citation>
    <scope>NUCLEOTIDE SEQUENCE</scope>
</reference>
<dbReference type="InterPro" id="IPR001387">
    <property type="entry name" value="Cro/C1-type_HTH"/>
</dbReference>
<dbReference type="GO" id="GO:0003677">
    <property type="term" value="F:DNA binding"/>
    <property type="evidence" value="ECO:0007669"/>
    <property type="project" value="InterPro"/>
</dbReference>
<name>A0A6J5S9Y6_9CAUD</name>
<evidence type="ECO:0000259" key="1">
    <source>
        <dbReference type="Pfam" id="PF01381"/>
    </source>
</evidence>
<accession>A0A6J5S9Y6</accession>
<dbReference type="Pfam" id="PF01381">
    <property type="entry name" value="HTH_3"/>
    <property type="match status" value="1"/>
</dbReference>
<dbReference type="Gene3D" id="1.10.260.40">
    <property type="entry name" value="lambda repressor-like DNA-binding domains"/>
    <property type="match status" value="1"/>
</dbReference>
<evidence type="ECO:0000313" key="3">
    <source>
        <dbReference type="EMBL" id="CAB4210544.1"/>
    </source>
</evidence>